<feature type="region of interest" description="Disordered" evidence="1">
    <location>
        <begin position="1"/>
        <end position="35"/>
    </location>
</feature>
<feature type="compositionally biased region" description="Basic and acidic residues" evidence="1">
    <location>
        <begin position="1"/>
        <end position="17"/>
    </location>
</feature>
<sequence>MSARERPLGGRDVKQETEEQEEEEEEDEYKKADGDRTGVGQVVWCEREQTGSIYEETQEGQRKAKDKIGWRNLRSIRFQMKSIGSVVHKSAWPKRSKKRREKFGTSTEFERKTQTPVARVPQLVPDVKST</sequence>
<evidence type="ECO:0000313" key="2">
    <source>
        <dbReference type="EMBL" id="KAK6634584.1"/>
    </source>
</evidence>
<organism evidence="2 3">
    <name type="scientific">Polyplax serrata</name>
    <name type="common">Common mouse louse</name>
    <dbReference type="NCBI Taxonomy" id="468196"/>
    <lineage>
        <taxon>Eukaryota</taxon>
        <taxon>Metazoa</taxon>
        <taxon>Ecdysozoa</taxon>
        <taxon>Arthropoda</taxon>
        <taxon>Hexapoda</taxon>
        <taxon>Insecta</taxon>
        <taxon>Pterygota</taxon>
        <taxon>Neoptera</taxon>
        <taxon>Paraneoptera</taxon>
        <taxon>Psocodea</taxon>
        <taxon>Troctomorpha</taxon>
        <taxon>Phthiraptera</taxon>
        <taxon>Anoplura</taxon>
        <taxon>Polyplacidae</taxon>
        <taxon>Polyplax</taxon>
    </lineage>
</organism>
<feature type="compositionally biased region" description="Acidic residues" evidence="1">
    <location>
        <begin position="18"/>
        <end position="27"/>
    </location>
</feature>
<reference evidence="2 3" key="1">
    <citation type="submission" date="2023-10" db="EMBL/GenBank/DDBJ databases">
        <title>Genomes of two closely related lineages of the louse Polyplax serrata with different host specificities.</title>
        <authorList>
            <person name="Martinu J."/>
            <person name="Tarabai H."/>
            <person name="Stefka J."/>
            <person name="Hypsa V."/>
        </authorList>
    </citation>
    <scope>NUCLEOTIDE SEQUENCE [LARGE SCALE GENOMIC DNA]</scope>
    <source>
        <strain evidence="2">HR10_N</strain>
    </source>
</reference>
<accession>A0AAN8PJ78</accession>
<dbReference type="Proteomes" id="UP001372834">
    <property type="component" value="Unassembled WGS sequence"/>
</dbReference>
<gene>
    <name evidence="2" type="ORF">RUM43_011985</name>
</gene>
<proteinExistence type="predicted"/>
<name>A0AAN8PJ78_POLSC</name>
<evidence type="ECO:0000256" key="1">
    <source>
        <dbReference type="SAM" id="MobiDB-lite"/>
    </source>
</evidence>
<feature type="compositionally biased region" description="Basic residues" evidence="1">
    <location>
        <begin position="91"/>
        <end position="101"/>
    </location>
</feature>
<dbReference type="EMBL" id="JAWJWE010000005">
    <property type="protein sequence ID" value="KAK6634584.1"/>
    <property type="molecule type" value="Genomic_DNA"/>
</dbReference>
<dbReference type="AlphaFoldDB" id="A0AAN8PJ78"/>
<evidence type="ECO:0000313" key="3">
    <source>
        <dbReference type="Proteomes" id="UP001372834"/>
    </source>
</evidence>
<comment type="caution">
    <text evidence="2">The sequence shown here is derived from an EMBL/GenBank/DDBJ whole genome shotgun (WGS) entry which is preliminary data.</text>
</comment>
<protein>
    <submittedName>
        <fullName evidence="2">Uncharacterized protein</fullName>
    </submittedName>
</protein>
<feature type="region of interest" description="Disordered" evidence="1">
    <location>
        <begin position="89"/>
        <end position="130"/>
    </location>
</feature>